<protein>
    <submittedName>
        <fullName evidence="2">Bacteriophage holin</fullName>
    </submittedName>
</protein>
<proteinExistence type="predicted"/>
<keyword evidence="1" id="KW-1133">Transmembrane helix</keyword>
<dbReference type="EMBL" id="CACRTO010000008">
    <property type="protein sequence ID" value="VYT91464.1"/>
    <property type="molecule type" value="Genomic_DNA"/>
</dbReference>
<feature type="transmembrane region" description="Helical" evidence="1">
    <location>
        <begin position="12"/>
        <end position="34"/>
    </location>
</feature>
<gene>
    <name evidence="2" type="ORF">CTLFYP3_00995</name>
</gene>
<dbReference type="Pfam" id="PF04531">
    <property type="entry name" value="Phage_holin_1"/>
    <property type="match status" value="1"/>
</dbReference>
<dbReference type="AlphaFoldDB" id="A0A6N3AGU5"/>
<dbReference type="RefSeq" id="WP_156625527.1">
    <property type="nucleotide sequence ID" value="NZ_CACRTO010000008.1"/>
</dbReference>
<organism evidence="2">
    <name type="scientific">Clostridium tertium</name>
    <dbReference type="NCBI Taxonomy" id="1559"/>
    <lineage>
        <taxon>Bacteria</taxon>
        <taxon>Bacillati</taxon>
        <taxon>Bacillota</taxon>
        <taxon>Clostridia</taxon>
        <taxon>Eubacteriales</taxon>
        <taxon>Clostridiaceae</taxon>
        <taxon>Clostridium</taxon>
    </lineage>
</organism>
<evidence type="ECO:0000256" key="1">
    <source>
        <dbReference type="SAM" id="Phobius"/>
    </source>
</evidence>
<name>A0A6N3AGU5_9CLOT</name>
<reference evidence="2" key="1">
    <citation type="submission" date="2019-11" db="EMBL/GenBank/DDBJ databases">
        <authorList>
            <person name="Feng L."/>
        </authorList>
    </citation>
    <scope>NUCLEOTIDE SEQUENCE</scope>
    <source>
        <strain evidence="2">CTertiumLFYP3</strain>
    </source>
</reference>
<keyword evidence="1" id="KW-0472">Membrane</keyword>
<evidence type="ECO:0000313" key="2">
    <source>
        <dbReference type="EMBL" id="VYT91464.1"/>
    </source>
</evidence>
<dbReference type="InterPro" id="IPR006485">
    <property type="entry name" value="Phage-like_holin"/>
</dbReference>
<keyword evidence="1" id="KW-0812">Transmembrane</keyword>
<sequence>MNFEWSRFKNYGLWVSILALIPMILSAFGVKVVADEYQSITNVVLSILVALGIVNNPTTNCKWYIDDKNKNKDNTESNSNLHSK</sequence>
<accession>A0A6N3AGU5</accession>
<feature type="transmembrane region" description="Helical" evidence="1">
    <location>
        <begin position="40"/>
        <end position="58"/>
    </location>
</feature>